<dbReference type="SUPFAM" id="SSF47384">
    <property type="entry name" value="Homodimeric domain of signal transducing histidine kinase"/>
    <property type="match status" value="1"/>
</dbReference>
<dbReference type="Pfam" id="PF00512">
    <property type="entry name" value="HisKA"/>
    <property type="match status" value="1"/>
</dbReference>
<dbReference type="Pfam" id="PF00072">
    <property type="entry name" value="Response_reg"/>
    <property type="match status" value="2"/>
</dbReference>
<dbReference type="SUPFAM" id="SSF47226">
    <property type="entry name" value="Histidine-containing phosphotransfer domain, HPT domain"/>
    <property type="match status" value="1"/>
</dbReference>
<feature type="transmembrane region" description="Helical" evidence="15">
    <location>
        <begin position="84"/>
        <end position="105"/>
    </location>
</feature>
<dbReference type="PRINTS" id="PR00344">
    <property type="entry name" value="BCTRLSENSOR"/>
</dbReference>
<dbReference type="SUPFAM" id="SSF52172">
    <property type="entry name" value="CheY-like"/>
    <property type="match status" value="2"/>
</dbReference>
<dbReference type="CDD" id="cd00082">
    <property type="entry name" value="HisKA"/>
    <property type="match status" value="1"/>
</dbReference>
<keyword evidence="11" id="KW-0902">Two-component regulatory system</keyword>
<dbReference type="PROSITE" id="PS50113">
    <property type="entry name" value="PAC"/>
    <property type="match status" value="1"/>
</dbReference>
<dbReference type="InterPro" id="IPR036641">
    <property type="entry name" value="HPT_dom_sf"/>
</dbReference>
<dbReference type="NCBIfam" id="TIGR00229">
    <property type="entry name" value="sensory_box"/>
    <property type="match status" value="1"/>
</dbReference>
<comment type="catalytic activity">
    <reaction evidence="1">
        <text>ATP + protein L-histidine = ADP + protein N-phospho-L-histidine.</text>
        <dbReference type="EC" id="2.7.13.3"/>
    </reaction>
</comment>
<feature type="transmembrane region" description="Helical" evidence="15">
    <location>
        <begin position="182"/>
        <end position="204"/>
    </location>
</feature>
<feature type="domain" description="Response regulatory" evidence="17">
    <location>
        <begin position="731"/>
        <end position="851"/>
    </location>
</feature>
<protein>
    <recommendedName>
        <fullName evidence="3">histidine kinase</fullName>
        <ecNumber evidence="3">2.7.13.3</ecNumber>
    </recommendedName>
</protein>
<dbReference type="InterPro" id="IPR003594">
    <property type="entry name" value="HATPase_dom"/>
</dbReference>
<evidence type="ECO:0000256" key="2">
    <source>
        <dbReference type="ARBA" id="ARBA00004651"/>
    </source>
</evidence>
<dbReference type="EMBL" id="JBHMBH010000006">
    <property type="protein sequence ID" value="MFB9712901.1"/>
    <property type="molecule type" value="Genomic_DNA"/>
</dbReference>
<feature type="transmembrane region" description="Helical" evidence="15">
    <location>
        <begin position="117"/>
        <end position="138"/>
    </location>
</feature>
<gene>
    <name evidence="21" type="ORF">ACFFPI_01860</name>
</gene>
<evidence type="ECO:0000259" key="19">
    <source>
        <dbReference type="PROSITE" id="PS50113"/>
    </source>
</evidence>
<evidence type="ECO:0000256" key="10">
    <source>
        <dbReference type="ARBA" id="ARBA00022989"/>
    </source>
</evidence>
<dbReference type="RefSeq" id="WP_345048882.1">
    <property type="nucleotide sequence ID" value="NZ_BAABED010000001.1"/>
</dbReference>
<dbReference type="InterPro" id="IPR013656">
    <property type="entry name" value="PAS_4"/>
</dbReference>
<feature type="transmembrane region" description="Helical" evidence="15">
    <location>
        <begin position="246"/>
        <end position="266"/>
    </location>
</feature>
<evidence type="ECO:0000256" key="4">
    <source>
        <dbReference type="ARBA" id="ARBA00022475"/>
    </source>
</evidence>
<sequence length="1121" mass="120225">MQSLDERSNAMPVRMGRFGVPRPALVWTTLALGTAVVILLVLLGANQRTPAAQSAGDFAILASALLATVSCARAAMRKDESSRAWWIMAIATLVWTIGQCIWTFLGLTRNHDYPYPSIADAVFIVYAIPAAMALYLFPRPRVSRVAFLRTLLDSAVIASAVLFMSWATVLGAMYKAEGQEPLVHLAGLAYPVADIVMVSIVLMLTMRRAPGERLRWVCLGGGLLVLALTDSTYVKLTFDGVTGLTGTPLAAGWITAFLLIALAPLIPYGHKRRTDRRLYTLAVELLPYVPVFGAVMVAPIRVGRPGDPFLQAVGLTVLVLTITRQTLMILENINLTRDLESKVAERTAELEGLAAIVNSSADAIVGKTVDGVITSWNPGAERIYGYSASEAIGRHVSFIIPDGLRDEEEDLLAAIRAGGETHSFETDRVRIDGSIVPVSLTMSPIRGSEGIHGVATIAQDITERRIAEAELVTAREAAEESSRLKSEFLATMSHEIRTPMNGVIGLTGLLLDTPLEDTQRQYAEGVKGAGEALLTLINDILDFSKLEAGKVDLDPAPFNPRILVEELAVLLAEAAQAKGLELIAYCRPEVPAMLVGDAGRIRQILLNLASNAVKFTPSGEVVISVKVVEQGPADVRVRFEVRDTGIGIDAADHYRLFESFSQADASTTRRYGGTGLGLAISRRLTEVMGGEIGVDSSLGNGSTFWATLPLAATEPAAAPASISPEQLRGLRVLVVDDNASNRLVLKAQLAGWQMIPEAVGDARQGLERCREAAAAGRPFDIAVLDMVMPHMNGLELAHKLSTDIALESLRIMMLTSTMNVDKAELVAAGVQEWLTKPVRSSEFYDRLMRLVATRPSAPAPAPVVSPMAPVAISQPSRGLILVVEDNEVNQLVAWSMVAKLGYKADVVANGSEAVAATVATEYAAVLMDCHMPVMDGFEATKAIRARQDGRRRLPVIAMTAGAMDEDRERCLAAGMDDYLTKPVDMDKLDGVLSRWVPAASKESAVPVLDPARLETLRNLGPVDGFGLLPAAANAFREDIQPSLEALRHALDNGGGDDFRQVAHKLKGAAANIGAARASRMCADMERSSSNGVPVDPALLARLEAELALVEQALDRTLSVVP</sequence>
<evidence type="ECO:0000256" key="5">
    <source>
        <dbReference type="ARBA" id="ARBA00022553"/>
    </source>
</evidence>
<feature type="modified residue" description="Phosphohistidine" evidence="13">
    <location>
        <position position="1063"/>
    </location>
</feature>
<dbReference type="InterPro" id="IPR001789">
    <property type="entry name" value="Sig_transdc_resp-reg_receiver"/>
</dbReference>
<dbReference type="CDD" id="cd16922">
    <property type="entry name" value="HATPase_EvgS-ArcB-TorS-like"/>
    <property type="match status" value="1"/>
</dbReference>
<keyword evidence="8" id="KW-0418">Kinase</keyword>
<dbReference type="InterPro" id="IPR000700">
    <property type="entry name" value="PAS-assoc_C"/>
</dbReference>
<feature type="transmembrane region" description="Helical" evidence="15">
    <location>
        <begin position="278"/>
        <end position="297"/>
    </location>
</feature>
<keyword evidence="6 15" id="KW-0812">Transmembrane</keyword>
<dbReference type="Gene3D" id="3.30.450.20">
    <property type="entry name" value="PAS domain"/>
    <property type="match status" value="1"/>
</dbReference>
<dbReference type="EC" id="2.7.13.3" evidence="3"/>
<dbReference type="InterPro" id="IPR003661">
    <property type="entry name" value="HisK_dim/P_dom"/>
</dbReference>
<feature type="domain" description="PAS" evidence="18">
    <location>
        <begin position="349"/>
        <end position="418"/>
    </location>
</feature>
<dbReference type="SMART" id="SM00091">
    <property type="entry name" value="PAS"/>
    <property type="match status" value="1"/>
</dbReference>
<dbReference type="InterPro" id="IPR005467">
    <property type="entry name" value="His_kinase_dom"/>
</dbReference>
<dbReference type="Gene3D" id="1.10.287.130">
    <property type="match status" value="1"/>
</dbReference>
<dbReference type="PROSITE" id="PS50112">
    <property type="entry name" value="PAS"/>
    <property type="match status" value="1"/>
</dbReference>
<evidence type="ECO:0000313" key="21">
    <source>
        <dbReference type="EMBL" id="MFB9712901.1"/>
    </source>
</evidence>
<dbReference type="InterPro" id="IPR004358">
    <property type="entry name" value="Sig_transdc_His_kin-like_C"/>
</dbReference>
<dbReference type="SMART" id="SM00448">
    <property type="entry name" value="REC"/>
    <property type="match status" value="2"/>
</dbReference>
<keyword evidence="12 15" id="KW-0472">Membrane</keyword>
<dbReference type="Proteomes" id="UP001589536">
    <property type="component" value="Unassembled WGS sequence"/>
</dbReference>
<evidence type="ECO:0000259" key="20">
    <source>
        <dbReference type="PROSITE" id="PS50894"/>
    </source>
</evidence>
<evidence type="ECO:0000256" key="13">
    <source>
        <dbReference type="PROSITE-ProRule" id="PRU00110"/>
    </source>
</evidence>
<evidence type="ECO:0000313" key="22">
    <source>
        <dbReference type="Proteomes" id="UP001589536"/>
    </source>
</evidence>
<evidence type="ECO:0000256" key="11">
    <source>
        <dbReference type="ARBA" id="ARBA00023012"/>
    </source>
</evidence>
<evidence type="ECO:0000256" key="14">
    <source>
        <dbReference type="PROSITE-ProRule" id="PRU00169"/>
    </source>
</evidence>
<evidence type="ECO:0000256" key="9">
    <source>
        <dbReference type="ARBA" id="ARBA00022840"/>
    </source>
</evidence>
<evidence type="ECO:0000259" key="18">
    <source>
        <dbReference type="PROSITE" id="PS50112"/>
    </source>
</evidence>
<reference evidence="21 22" key="1">
    <citation type="submission" date="2024-09" db="EMBL/GenBank/DDBJ databases">
        <authorList>
            <person name="Sun Q."/>
            <person name="Mori K."/>
        </authorList>
    </citation>
    <scope>NUCLEOTIDE SEQUENCE [LARGE SCALE GENOMIC DNA]</scope>
    <source>
        <strain evidence="21 22">JCM 13519</strain>
    </source>
</reference>
<dbReference type="InterPro" id="IPR011006">
    <property type="entry name" value="CheY-like_superfamily"/>
</dbReference>
<keyword evidence="5 14" id="KW-0597">Phosphoprotein</keyword>
<dbReference type="Pfam" id="PF01627">
    <property type="entry name" value="Hpt"/>
    <property type="match status" value="1"/>
</dbReference>
<dbReference type="Gene3D" id="3.40.50.2300">
    <property type="match status" value="2"/>
</dbReference>
<keyword evidence="8" id="KW-0808">Transferase</keyword>
<dbReference type="InterPro" id="IPR008207">
    <property type="entry name" value="Sig_transdc_His_kin_Hpt_dom"/>
</dbReference>
<keyword evidence="7" id="KW-0547">Nucleotide-binding</keyword>
<dbReference type="SUPFAM" id="SSF55874">
    <property type="entry name" value="ATPase domain of HSP90 chaperone/DNA topoisomerase II/histidine kinase"/>
    <property type="match status" value="1"/>
</dbReference>
<dbReference type="PANTHER" id="PTHR45339:SF1">
    <property type="entry name" value="HYBRID SIGNAL TRANSDUCTION HISTIDINE KINASE J"/>
    <property type="match status" value="1"/>
</dbReference>
<feature type="domain" description="HPt" evidence="20">
    <location>
        <begin position="1024"/>
        <end position="1121"/>
    </location>
</feature>
<keyword evidence="9" id="KW-0067">ATP-binding</keyword>
<dbReference type="Gene3D" id="1.20.120.160">
    <property type="entry name" value="HPT domain"/>
    <property type="match status" value="1"/>
</dbReference>
<dbReference type="PROSITE" id="PS50894">
    <property type="entry name" value="HPT"/>
    <property type="match status" value="1"/>
</dbReference>
<accession>A0ABV5UKH4</accession>
<proteinExistence type="predicted"/>
<organism evidence="21 22">
    <name type="scientific">Arthrobacter methylotrophus</name>
    <dbReference type="NCBI Taxonomy" id="121291"/>
    <lineage>
        <taxon>Bacteria</taxon>
        <taxon>Bacillati</taxon>
        <taxon>Actinomycetota</taxon>
        <taxon>Actinomycetes</taxon>
        <taxon>Micrococcales</taxon>
        <taxon>Micrococcaceae</taxon>
        <taxon>Arthrobacter</taxon>
    </lineage>
</organism>
<dbReference type="CDD" id="cd17546">
    <property type="entry name" value="REC_hyHK_CKI1_RcsC-like"/>
    <property type="match status" value="1"/>
</dbReference>
<dbReference type="SUPFAM" id="SSF55785">
    <property type="entry name" value="PYP-like sensor domain (PAS domain)"/>
    <property type="match status" value="1"/>
</dbReference>
<evidence type="ECO:0000256" key="6">
    <source>
        <dbReference type="ARBA" id="ARBA00022692"/>
    </source>
</evidence>
<dbReference type="PROSITE" id="PS50110">
    <property type="entry name" value="RESPONSE_REGULATORY"/>
    <property type="match status" value="2"/>
</dbReference>
<feature type="transmembrane region" description="Helical" evidence="15">
    <location>
        <begin position="150"/>
        <end position="170"/>
    </location>
</feature>
<dbReference type="Pfam" id="PF08448">
    <property type="entry name" value="PAS_4"/>
    <property type="match status" value="1"/>
</dbReference>
<feature type="transmembrane region" description="Helical" evidence="15">
    <location>
        <begin position="216"/>
        <end position="234"/>
    </location>
</feature>
<feature type="domain" description="Response regulatory" evidence="17">
    <location>
        <begin position="879"/>
        <end position="996"/>
    </location>
</feature>
<feature type="transmembrane region" description="Helical" evidence="15">
    <location>
        <begin position="51"/>
        <end position="72"/>
    </location>
</feature>
<dbReference type="InterPro" id="IPR000014">
    <property type="entry name" value="PAS"/>
</dbReference>
<keyword evidence="10 15" id="KW-1133">Transmembrane helix</keyword>
<dbReference type="CDD" id="cd00130">
    <property type="entry name" value="PAS"/>
    <property type="match status" value="1"/>
</dbReference>
<comment type="subcellular location">
    <subcellularLocation>
        <location evidence="2">Cell membrane</location>
        <topology evidence="2">Multi-pass membrane protein</topology>
    </subcellularLocation>
</comment>
<comment type="caution">
    <text evidence="21">The sequence shown here is derived from an EMBL/GenBank/DDBJ whole genome shotgun (WGS) entry which is preliminary data.</text>
</comment>
<dbReference type="InterPro" id="IPR036890">
    <property type="entry name" value="HATPase_C_sf"/>
</dbReference>
<keyword evidence="4" id="KW-1003">Cell membrane</keyword>
<dbReference type="Gene3D" id="3.30.565.10">
    <property type="entry name" value="Histidine kinase-like ATPase, C-terminal domain"/>
    <property type="match status" value="1"/>
</dbReference>
<evidence type="ECO:0000256" key="15">
    <source>
        <dbReference type="SAM" id="Phobius"/>
    </source>
</evidence>
<dbReference type="SMART" id="SM00388">
    <property type="entry name" value="HisKA"/>
    <property type="match status" value="1"/>
</dbReference>
<evidence type="ECO:0000256" key="1">
    <source>
        <dbReference type="ARBA" id="ARBA00000085"/>
    </source>
</evidence>
<feature type="transmembrane region" description="Helical" evidence="15">
    <location>
        <begin position="24"/>
        <end position="45"/>
    </location>
</feature>
<evidence type="ECO:0000256" key="12">
    <source>
        <dbReference type="ARBA" id="ARBA00023136"/>
    </source>
</evidence>
<feature type="domain" description="Histidine kinase" evidence="16">
    <location>
        <begin position="491"/>
        <end position="712"/>
    </location>
</feature>
<dbReference type="PANTHER" id="PTHR45339">
    <property type="entry name" value="HYBRID SIGNAL TRANSDUCTION HISTIDINE KINASE J"/>
    <property type="match status" value="1"/>
</dbReference>
<dbReference type="InterPro" id="IPR035965">
    <property type="entry name" value="PAS-like_dom_sf"/>
</dbReference>
<evidence type="ECO:0000256" key="7">
    <source>
        <dbReference type="ARBA" id="ARBA00022741"/>
    </source>
</evidence>
<dbReference type="SMART" id="SM00387">
    <property type="entry name" value="HATPase_c"/>
    <property type="match status" value="1"/>
</dbReference>
<feature type="domain" description="PAC" evidence="19">
    <location>
        <begin position="422"/>
        <end position="473"/>
    </location>
</feature>
<feature type="modified residue" description="4-aspartylphosphate" evidence="14">
    <location>
        <position position="785"/>
    </location>
</feature>
<evidence type="ECO:0000259" key="17">
    <source>
        <dbReference type="PROSITE" id="PS50110"/>
    </source>
</evidence>
<name>A0ABV5UKH4_9MICC</name>
<feature type="modified residue" description="4-aspartylphosphate" evidence="14">
    <location>
        <position position="928"/>
    </location>
</feature>
<keyword evidence="22" id="KW-1185">Reference proteome</keyword>
<evidence type="ECO:0000256" key="8">
    <source>
        <dbReference type="ARBA" id="ARBA00022777"/>
    </source>
</evidence>
<dbReference type="InterPro" id="IPR036097">
    <property type="entry name" value="HisK_dim/P_sf"/>
</dbReference>
<dbReference type="Pfam" id="PF02518">
    <property type="entry name" value="HATPase_c"/>
    <property type="match status" value="1"/>
</dbReference>
<evidence type="ECO:0000259" key="16">
    <source>
        <dbReference type="PROSITE" id="PS50109"/>
    </source>
</evidence>
<dbReference type="PROSITE" id="PS50109">
    <property type="entry name" value="HIS_KIN"/>
    <property type="match status" value="1"/>
</dbReference>
<evidence type="ECO:0000256" key="3">
    <source>
        <dbReference type="ARBA" id="ARBA00012438"/>
    </source>
</evidence>